<accession>A0AAE9HQQ5</accession>
<proteinExistence type="predicted"/>
<evidence type="ECO:0000313" key="1">
    <source>
        <dbReference type="EMBL" id="UPW42716.1"/>
    </source>
</evidence>
<name>A0AAE9HQQ5_9CAUD</name>
<dbReference type="Proteomes" id="UP000831958">
    <property type="component" value="Segment"/>
</dbReference>
<gene>
    <name evidence="1" type="ORF">BMac_gp12</name>
</gene>
<dbReference type="Gene3D" id="3.30.2000.20">
    <property type="match status" value="1"/>
</dbReference>
<dbReference type="InterPro" id="IPR025395">
    <property type="entry name" value="Phage_tail_terminator-like"/>
</dbReference>
<dbReference type="Pfam" id="PF13554">
    <property type="entry name" value="Phage_tail_terminator_5"/>
    <property type="match status" value="1"/>
</dbReference>
<keyword evidence="2" id="KW-1185">Reference proteome</keyword>
<reference evidence="1 2" key="1">
    <citation type="submission" date="2022-03" db="EMBL/GenBank/DDBJ databases">
        <title>Multi-receptor targeting by Klebsiella pneumoniae phages.</title>
        <authorList>
            <person name="Dunstan R.A."/>
            <person name="Pickard D."/>
            <person name="Lithgow T."/>
            <person name="Dougan G."/>
        </authorList>
    </citation>
    <scope>NUCLEOTIDE SEQUENCE [LARGE SCALE GENOMIC DNA]</scope>
</reference>
<organism evidence="1 2">
    <name type="scientific">Klebsiella phage BMac</name>
    <dbReference type="NCBI Taxonomy" id="2935709"/>
    <lineage>
        <taxon>Viruses</taxon>
        <taxon>Duplodnaviria</taxon>
        <taxon>Heunggongvirae</taxon>
        <taxon>Uroviricota</taxon>
        <taxon>Caudoviricetes</taxon>
        <taxon>Drexlerviridae</taxon>
        <taxon>Webervirus</taxon>
        <taxon>Webervirus BMac</taxon>
    </lineage>
</organism>
<sequence>MHYEMALKCKAAVAKFAAENGLMVAGDNVDFKPPKHGETYLKFSYVEADSRSVSLSRECRVYLGLVQVDVIFKPGTGTDAARLIAQNVAKHFPEGKILGDDKINLYVSEWAEVYRVQKHETGWLLPVRFTVRCESAEESGYPST</sequence>
<protein>
    <submittedName>
        <fullName evidence="1">Minor tail protein</fullName>
    </submittedName>
</protein>
<dbReference type="EMBL" id="OM938992">
    <property type="protein sequence ID" value="UPW42716.1"/>
    <property type="molecule type" value="Genomic_DNA"/>
</dbReference>
<evidence type="ECO:0000313" key="2">
    <source>
        <dbReference type="Proteomes" id="UP000831958"/>
    </source>
</evidence>